<dbReference type="GO" id="GO:0004519">
    <property type="term" value="F:endonuclease activity"/>
    <property type="evidence" value="ECO:0007669"/>
    <property type="project" value="UniProtKB-KW"/>
</dbReference>
<evidence type="ECO:0000256" key="4">
    <source>
        <dbReference type="ARBA" id="ARBA00040194"/>
    </source>
</evidence>
<evidence type="ECO:0000256" key="2">
    <source>
        <dbReference type="ARBA" id="ARBA00022801"/>
    </source>
</evidence>
<protein>
    <recommendedName>
        <fullName evidence="4">Putative HNH nuclease YajD</fullName>
    </recommendedName>
</protein>
<dbReference type="CDD" id="cd00085">
    <property type="entry name" value="HNHc"/>
    <property type="match status" value="1"/>
</dbReference>
<dbReference type="InterPro" id="IPR003615">
    <property type="entry name" value="HNH_nuc"/>
</dbReference>
<feature type="domain" description="HNH nuclease" evidence="5">
    <location>
        <begin position="53"/>
        <end position="107"/>
    </location>
</feature>
<evidence type="ECO:0000256" key="1">
    <source>
        <dbReference type="ARBA" id="ARBA00022722"/>
    </source>
</evidence>
<dbReference type="GO" id="GO:0016787">
    <property type="term" value="F:hydrolase activity"/>
    <property type="evidence" value="ECO:0007669"/>
    <property type="project" value="UniProtKB-KW"/>
</dbReference>
<dbReference type="PANTHER" id="PTHR41286">
    <property type="entry name" value="HNH NUCLEASE YAJD-RELATED"/>
    <property type="match status" value="1"/>
</dbReference>
<evidence type="ECO:0000256" key="3">
    <source>
        <dbReference type="ARBA" id="ARBA00038412"/>
    </source>
</evidence>
<dbReference type="InterPro" id="IPR002711">
    <property type="entry name" value="HNH"/>
</dbReference>
<accession>A0AAC9YG55</accession>
<dbReference type="SMART" id="SM00507">
    <property type="entry name" value="HNHc"/>
    <property type="match status" value="1"/>
</dbReference>
<dbReference type="GO" id="GO:0005829">
    <property type="term" value="C:cytosol"/>
    <property type="evidence" value="ECO:0007669"/>
    <property type="project" value="TreeGrafter"/>
</dbReference>
<gene>
    <name evidence="6" type="ORF">CJJ18_03950</name>
</gene>
<proteinExistence type="inferred from homology"/>
<dbReference type="GO" id="GO:0003676">
    <property type="term" value="F:nucleic acid binding"/>
    <property type="evidence" value="ECO:0007669"/>
    <property type="project" value="InterPro"/>
</dbReference>
<reference evidence="6" key="1">
    <citation type="submission" date="2017-08" db="EMBL/GenBank/DDBJ databases">
        <title>Genome sequence of Candidatus Hamiltonella defensa from Acyrthosiphon pisum strain MI47.</title>
        <authorList>
            <person name="Patel V.A."/>
            <person name="Chevignon G."/>
            <person name="Russell J.A."/>
            <person name="Oliver K.M."/>
        </authorList>
    </citation>
    <scope>NUCLEOTIDE SEQUENCE</scope>
    <source>
        <strain evidence="6">MI47</strain>
    </source>
</reference>
<dbReference type="AlphaFoldDB" id="A0AAC9YG55"/>
<comment type="similarity">
    <text evidence="3">Belongs to the HNH nuclease family.</text>
</comment>
<evidence type="ECO:0000313" key="7">
    <source>
        <dbReference type="Proteomes" id="UP000792865"/>
    </source>
</evidence>
<evidence type="ECO:0000259" key="5">
    <source>
        <dbReference type="SMART" id="SM00507"/>
    </source>
</evidence>
<dbReference type="Pfam" id="PF01844">
    <property type="entry name" value="HNH"/>
    <property type="match status" value="1"/>
</dbReference>
<keyword evidence="6" id="KW-0255">Endonuclease</keyword>
<keyword evidence="1" id="KW-0540">Nuclease</keyword>
<sequence length="119" mass="13875">MPALIPRACRKPGCPDTTTERSGYCTTHRHEGWQQHQQGQSRQARGYGAQWQRLRARILARDNYLCQPCWRQGVIRRAQAVDHIQAKAFGGTDEERNLEAICHECHKAKTARERFNYQR</sequence>
<dbReference type="GO" id="GO:0008270">
    <property type="term" value="F:zinc ion binding"/>
    <property type="evidence" value="ECO:0007669"/>
    <property type="project" value="InterPro"/>
</dbReference>
<dbReference type="Gene3D" id="1.10.30.50">
    <property type="match status" value="1"/>
</dbReference>
<dbReference type="EMBL" id="CP022932">
    <property type="protein sequence ID" value="ASV33344.1"/>
    <property type="molecule type" value="Genomic_DNA"/>
</dbReference>
<evidence type="ECO:0000313" key="6">
    <source>
        <dbReference type="EMBL" id="ASV33344.1"/>
    </source>
</evidence>
<name>A0AAC9YG55_9ENTR</name>
<keyword evidence="2" id="KW-0378">Hydrolase</keyword>
<dbReference type="Proteomes" id="UP000792865">
    <property type="component" value="Chromosome"/>
</dbReference>
<organism evidence="6 7">
    <name type="scientific">Candidatus Williamhamiltonella defendens</name>
    <dbReference type="NCBI Taxonomy" id="138072"/>
    <lineage>
        <taxon>Bacteria</taxon>
        <taxon>Pseudomonadati</taxon>
        <taxon>Pseudomonadota</taxon>
        <taxon>Gammaproteobacteria</taxon>
        <taxon>Enterobacterales</taxon>
        <taxon>Enterobacteriaceae</taxon>
        <taxon>aphid secondary symbionts</taxon>
        <taxon>Candidatus Williamhamiltonella</taxon>
    </lineage>
</organism>
<dbReference type="PANTHER" id="PTHR41286:SF1">
    <property type="entry name" value="HNH NUCLEASE YAJD-RELATED"/>
    <property type="match status" value="1"/>
</dbReference>